<dbReference type="RefSeq" id="XP_040631870.1">
    <property type="nucleotide sequence ID" value="XM_040769788.1"/>
</dbReference>
<dbReference type="OrthoDB" id="2565179at2759"/>
<name>M5G3Z4_DACPD</name>
<reference evidence="1 2" key="1">
    <citation type="journal article" date="2012" name="Science">
        <title>The Paleozoic origin of enzymatic lignin decomposition reconstructed from 31 fungal genomes.</title>
        <authorList>
            <person name="Floudas D."/>
            <person name="Binder M."/>
            <person name="Riley R."/>
            <person name="Barry K."/>
            <person name="Blanchette R.A."/>
            <person name="Henrissat B."/>
            <person name="Martinez A.T."/>
            <person name="Otillar R."/>
            <person name="Spatafora J.W."/>
            <person name="Yadav J.S."/>
            <person name="Aerts A."/>
            <person name="Benoit I."/>
            <person name="Boyd A."/>
            <person name="Carlson A."/>
            <person name="Copeland A."/>
            <person name="Coutinho P.M."/>
            <person name="de Vries R.P."/>
            <person name="Ferreira P."/>
            <person name="Findley K."/>
            <person name="Foster B."/>
            <person name="Gaskell J."/>
            <person name="Glotzer D."/>
            <person name="Gorecki P."/>
            <person name="Heitman J."/>
            <person name="Hesse C."/>
            <person name="Hori C."/>
            <person name="Igarashi K."/>
            <person name="Jurgens J.A."/>
            <person name="Kallen N."/>
            <person name="Kersten P."/>
            <person name="Kohler A."/>
            <person name="Kuees U."/>
            <person name="Kumar T.K.A."/>
            <person name="Kuo A."/>
            <person name="LaButti K."/>
            <person name="Larrondo L.F."/>
            <person name="Lindquist E."/>
            <person name="Ling A."/>
            <person name="Lombard V."/>
            <person name="Lucas S."/>
            <person name="Lundell T."/>
            <person name="Martin R."/>
            <person name="McLaughlin D.J."/>
            <person name="Morgenstern I."/>
            <person name="Morin E."/>
            <person name="Murat C."/>
            <person name="Nagy L.G."/>
            <person name="Nolan M."/>
            <person name="Ohm R.A."/>
            <person name="Patyshakuliyeva A."/>
            <person name="Rokas A."/>
            <person name="Ruiz-Duenas F.J."/>
            <person name="Sabat G."/>
            <person name="Salamov A."/>
            <person name="Samejima M."/>
            <person name="Schmutz J."/>
            <person name="Slot J.C."/>
            <person name="St John F."/>
            <person name="Stenlid J."/>
            <person name="Sun H."/>
            <person name="Sun S."/>
            <person name="Syed K."/>
            <person name="Tsang A."/>
            <person name="Wiebenga A."/>
            <person name="Young D."/>
            <person name="Pisabarro A."/>
            <person name="Eastwood D.C."/>
            <person name="Martin F."/>
            <person name="Cullen D."/>
            <person name="Grigoriev I.V."/>
            <person name="Hibbett D.S."/>
        </authorList>
    </citation>
    <scope>NUCLEOTIDE SEQUENCE [LARGE SCALE GENOMIC DNA]</scope>
    <source>
        <strain evidence="1 2">DJM-731 SS1</strain>
    </source>
</reference>
<protein>
    <submittedName>
        <fullName evidence="1">Uncharacterized protein</fullName>
    </submittedName>
</protein>
<dbReference type="HOGENOM" id="CLU_475668_0_0_1"/>
<dbReference type="EMBL" id="JH795857">
    <property type="protein sequence ID" value="EJU04976.1"/>
    <property type="molecule type" value="Genomic_DNA"/>
</dbReference>
<evidence type="ECO:0000313" key="1">
    <source>
        <dbReference type="EMBL" id="EJU04976.1"/>
    </source>
</evidence>
<keyword evidence="2" id="KW-1185">Reference proteome</keyword>
<sequence>MLLFLPSWSSQTKPYHLEDDRFSRQETRKARKTVTSWAVVCGLVSLHRASLDGRPDSFLSTRDRLWSMWMDSFATCSSPPIVHFSILLAFLRMADLPEDGPFVSRALQWLFTDQQVLRLPEDPEESSAWQAELAVYALKAALATDWPARFPIEVVMGEVQKLFRDNAVPATLIVNQLAYTLSGNVPGMRVVLQYARAMKVELWPATIMHIFYSALGEGHLDIAHRALDPGWLEDGHLRAVHIRNWVNGVTRDPNARLEHRHRAIFGWVLVHALRDDIVFSPRTWRTALNILLRSGQQYIPVTLAERLEKRLNDGRLEGTLRSYLPSRLFRDIPISRSKDLIRRTKRLVKMLPVQWPIPHDGPPAGPLVFATELRKPIHEIRWQPNRPLVRNLVLTRALRAATRRRSDFNTAKWARYMLHKVSWRRAAVDPVTANLLLQSVLQWNRAYPPQTIKVLFDRLFVLGYPGSEAHPTGLFDTVKASSPSTPAMRELIHPERHARPFYKIFIRAFRKAGDWFAARQIVGLLRIAKDAANSREEAQVQTERPRATYLDRKRRFLAEAGAKRPGERSCICN</sequence>
<evidence type="ECO:0000313" key="2">
    <source>
        <dbReference type="Proteomes" id="UP000030653"/>
    </source>
</evidence>
<proteinExistence type="predicted"/>
<dbReference type="STRING" id="1858805.M5G3Z4"/>
<dbReference type="Proteomes" id="UP000030653">
    <property type="component" value="Unassembled WGS sequence"/>
</dbReference>
<gene>
    <name evidence="1" type="ORF">DACRYDRAFT_114280</name>
</gene>
<organism evidence="1 2">
    <name type="scientific">Dacryopinax primogenitus (strain DJM 731)</name>
    <name type="common">Brown rot fungus</name>
    <dbReference type="NCBI Taxonomy" id="1858805"/>
    <lineage>
        <taxon>Eukaryota</taxon>
        <taxon>Fungi</taxon>
        <taxon>Dikarya</taxon>
        <taxon>Basidiomycota</taxon>
        <taxon>Agaricomycotina</taxon>
        <taxon>Dacrymycetes</taxon>
        <taxon>Dacrymycetales</taxon>
        <taxon>Dacrymycetaceae</taxon>
        <taxon>Dacryopinax</taxon>
    </lineage>
</organism>
<accession>M5G3Z4</accession>
<dbReference type="AlphaFoldDB" id="M5G3Z4"/>
<dbReference type="GeneID" id="63684850"/>